<dbReference type="GO" id="GO:0005262">
    <property type="term" value="F:calcium channel activity"/>
    <property type="evidence" value="ECO:0007669"/>
    <property type="project" value="TreeGrafter"/>
</dbReference>
<feature type="transmembrane region" description="Helical" evidence="5">
    <location>
        <begin position="248"/>
        <end position="266"/>
    </location>
</feature>
<accession>A0A8J8CA18</accession>
<feature type="transmembrane region" description="Helical" evidence="5">
    <location>
        <begin position="85"/>
        <end position="110"/>
    </location>
</feature>
<feature type="domain" description="Sodium/calcium exchanger membrane region" evidence="6">
    <location>
        <begin position="182"/>
        <end position="310"/>
    </location>
</feature>
<feature type="domain" description="Sodium/calcium exchanger membrane region" evidence="6">
    <location>
        <begin position="22"/>
        <end position="159"/>
    </location>
</feature>
<dbReference type="GO" id="GO:0008273">
    <property type="term" value="F:calcium, potassium:sodium antiporter activity"/>
    <property type="evidence" value="ECO:0007669"/>
    <property type="project" value="TreeGrafter"/>
</dbReference>
<keyword evidence="8" id="KW-1185">Reference proteome</keyword>
<evidence type="ECO:0000256" key="5">
    <source>
        <dbReference type="SAM" id="Phobius"/>
    </source>
</evidence>
<dbReference type="AlphaFoldDB" id="A0A8J8CA18"/>
<dbReference type="GO" id="GO:0006874">
    <property type="term" value="P:intracellular calcium ion homeostasis"/>
    <property type="evidence" value="ECO:0007669"/>
    <property type="project" value="TreeGrafter"/>
</dbReference>
<comment type="caution">
    <text evidence="7">The sequence shown here is derived from an EMBL/GenBank/DDBJ whole genome shotgun (WGS) entry which is preliminary data.</text>
</comment>
<keyword evidence="2 5" id="KW-0812">Transmembrane</keyword>
<dbReference type="InterPro" id="IPR004837">
    <property type="entry name" value="NaCa_Exmemb"/>
</dbReference>
<name>A0A8J8CA18_9EURY</name>
<organism evidence="7 8">
    <name type="scientific">Haloarcula salinisoli</name>
    <dbReference type="NCBI Taxonomy" id="2487746"/>
    <lineage>
        <taxon>Archaea</taxon>
        <taxon>Methanobacteriati</taxon>
        <taxon>Methanobacteriota</taxon>
        <taxon>Stenosarchaea group</taxon>
        <taxon>Halobacteria</taxon>
        <taxon>Halobacteriales</taxon>
        <taxon>Haloarculaceae</taxon>
        <taxon>Haloarcula</taxon>
    </lineage>
</organism>
<reference evidence="7" key="1">
    <citation type="submission" date="2021-06" db="EMBL/GenBank/DDBJ databases">
        <title>Halomicroarcula sp. F24A a new haloarchaeum isolated from saline soil.</title>
        <authorList>
            <person name="Duran-Viseras A."/>
            <person name="Sanchez-Porro C."/>
            <person name="Ventosa A."/>
        </authorList>
    </citation>
    <scope>NUCLEOTIDE SEQUENCE</scope>
    <source>
        <strain evidence="7">F24A</strain>
    </source>
</reference>
<feature type="transmembrane region" description="Helical" evidence="5">
    <location>
        <begin position="122"/>
        <end position="141"/>
    </location>
</feature>
<dbReference type="Proteomes" id="UP000783863">
    <property type="component" value="Unassembled WGS sequence"/>
</dbReference>
<feature type="transmembrane region" description="Helical" evidence="5">
    <location>
        <begin position="147"/>
        <end position="163"/>
    </location>
</feature>
<evidence type="ECO:0000259" key="6">
    <source>
        <dbReference type="Pfam" id="PF01699"/>
    </source>
</evidence>
<dbReference type="Pfam" id="PF01699">
    <property type="entry name" value="Na_Ca_ex"/>
    <property type="match status" value="2"/>
</dbReference>
<sequence length="320" mass="32374">MCYATQARVAPPEGTDVVLFDVLYVVVAVVALWFGADQFVTGASRVARRLGVPGLVIGLTVVAFGTSAPEFAVTIDAALAGQSDISVANVVGSNILNLGFILGGVALVRAMAVSRTLVRRDGLLLVASTVLLLVVALDGRLSAVEGGLLFASLLAYLVALARAGSDGAATATDQFHAPDVGRLLVGLALVVGGGHLLVVSAVDIARVAGVSEWVIGLTIVAAGTSLPEFVTSLAAARAGRTGISAGNLVGSCIFNALGVLGLAALVNPLTVSPVGVEGTAWLLGTTVLVVVLFYTEETLSRIEGGLLVALNAANWLLNLL</sequence>
<protein>
    <submittedName>
        <fullName evidence="7">Sodium:calcium antiporter</fullName>
    </submittedName>
</protein>
<dbReference type="Gene3D" id="1.20.1420.30">
    <property type="entry name" value="NCX, central ion-binding region"/>
    <property type="match status" value="1"/>
</dbReference>
<evidence type="ECO:0000256" key="4">
    <source>
        <dbReference type="ARBA" id="ARBA00023136"/>
    </source>
</evidence>
<dbReference type="PANTHER" id="PTHR10846">
    <property type="entry name" value="SODIUM/POTASSIUM/CALCIUM EXCHANGER"/>
    <property type="match status" value="1"/>
</dbReference>
<keyword evidence="4 5" id="KW-0472">Membrane</keyword>
<feature type="transmembrane region" description="Helical" evidence="5">
    <location>
        <begin position="278"/>
        <end position="295"/>
    </location>
</feature>
<evidence type="ECO:0000313" key="8">
    <source>
        <dbReference type="Proteomes" id="UP000783863"/>
    </source>
</evidence>
<comment type="subcellular location">
    <subcellularLocation>
        <location evidence="1">Membrane</location>
        <topology evidence="1">Multi-pass membrane protein</topology>
    </subcellularLocation>
</comment>
<evidence type="ECO:0000256" key="1">
    <source>
        <dbReference type="ARBA" id="ARBA00004141"/>
    </source>
</evidence>
<proteinExistence type="predicted"/>
<feature type="transmembrane region" description="Helical" evidence="5">
    <location>
        <begin position="183"/>
        <end position="202"/>
    </location>
</feature>
<evidence type="ECO:0000313" key="7">
    <source>
        <dbReference type="EMBL" id="MBX0304814.1"/>
    </source>
</evidence>
<feature type="transmembrane region" description="Helical" evidence="5">
    <location>
        <begin position="214"/>
        <end position="236"/>
    </location>
</feature>
<evidence type="ECO:0000256" key="3">
    <source>
        <dbReference type="ARBA" id="ARBA00022989"/>
    </source>
</evidence>
<keyword evidence="3 5" id="KW-1133">Transmembrane helix</keyword>
<gene>
    <name evidence="7" type="ORF">EGD98_14155</name>
</gene>
<dbReference type="InterPro" id="IPR004481">
    <property type="entry name" value="K/Na/Ca-exchanger"/>
</dbReference>
<dbReference type="PANTHER" id="PTHR10846:SF8">
    <property type="entry name" value="INNER MEMBRANE PROTEIN YRBG"/>
    <property type="match status" value="1"/>
</dbReference>
<dbReference type="InterPro" id="IPR044880">
    <property type="entry name" value="NCX_ion-bd_dom_sf"/>
</dbReference>
<feature type="transmembrane region" description="Helical" evidence="5">
    <location>
        <begin position="17"/>
        <end position="34"/>
    </location>
</feature>
<evidence type="ECO:0000256" key="2">
    <source>
        <dbReference type="ARBA" id="ARBA00022692"/>
    </source>
</evidence>
<feature type="transmembrane region" description="Helical" evidence="5">
    <location>
        <begin position="46"/>
        <end position="65"/>
    </location>
</feature>
<dbReference type="GO" id="GO:0005886">
    <property type="term" value="C:plasma membrane"/>
    <property type="evidence" value="ECO:0007669"/>
    <property type="project" value="TreeGrafter"/>
</dbReference>
<dbReference type="EMBL" id="RKLQ01000002">
    <property type="protein sequence ID" value="MBX0304814.1"/>
    <property type="molecule type" value="Genomic_DNA"/>
</dbReference>